<comment type="caution">
    <text evidence="2">The sequence shown here is derived from an EMBL/GenBank/DDBJ whole genome shotgun (WGS) entry which is preliminary data.</text>
</comment>
<feature type="chain" id="PRO_5042910257" evidence="1">
    <location>
        <begin position="24"/>
        <end position="109"/>
    </location>
</feature>
<reference evidence="2 3" key="1">
    <citation type="submission" date="2024-02" db="EMBL/GenBank/DDBJ databases">
        <title>Chromosome-scale genome assembly of the rough periwinkle Littorina saxatilis.</title>
        <authorList>
            <person name="De Jode A."/>
            <person name="Faria R."/>
            <person name="Formenti G."/>
            <person name="Sims Y."/>
            <person name="Smith T.P."/>
            <person name="Tracey A."/>
            <person name="Wood J.M.D."/>
            <person name="Zagrodzka Z.B."/>
            <person name="Johannesson K."/>
            <person name="Butlin R.K."/>
            <person name="Leder E.H."/>
        </authorList>
    </citation>
    <scope>NUCLEOTIDE SEQUENCE [LARGE SCALE GENOMIC DNA]</scope>
    <source>
        <strain evidence="2">Snail1</strain>
        <tissue evidence="2">Muscle</tissue>
    </source>
</reference>
<proteinExistence type="predicted"/>
<organism evidence="2 3">
    <name type="scientific">Littorina saxatilis</name>
    <dbReference type="NCBI Taxonomy" id="31220"/>
    <lineage>
        <taxon>Eukaryota</taxon>
        <taxon>Metazoa</taxon>
        <taxon>Spiralia</taxon>
        <taxon>Lophotrochozoa</taxon>
        <taxon>Mollusca</taxon>
        <taxon>Gastropoda</taxon>
        <taxon>Caenogastropoda</taxon>
        <taxon>Littorinimorpha</taxon>
        <taxon>Littorinoidea</taxon>
        <taxon>Littorinidae</taxon>
        <taxon>Littorina</taxon>
    </lineage>
</organism>
<evidence type="ECO:0000256" key="1">
    <source>
        <dbReference type="SAM" id="SignalP"/>
    </source>
</evidence>
<protein>
    <submittedName>
        <fullName evidence="2">Uncharacterized protein</fullName>
    </submittedName>
</protein>
<feature type="signal peptide" evidence="1">
    <location>
        <begin position="1"/>
        <end position="23"/>
    </location>
</feature>
<accession>A0AAN9B6K8</accession>
<evidence type="ECO:0000313" key="3">
    <source>
        <dbReference type="Proteomes" id="UP001374579"/>
    </source>
</evidence>
<dbReference type="EMBL" id="JBAMIC010000011">
    <property type="protein sequence ID" value="KAK7100241.1"/>
    <property type="molecule type" value="Genomic_DNA"/>
</dbReference>
<dbReference type="AlphaFoldDB" id="A0AAN9B6K8"/>
<keyword evidence="1" id="KW-0732">Signal</keyword>
<sequence length="109" mass="10514">MAAQRKMTNSLLSLVALLAAASAVPMLPGIGGLGGLGGFGGLGMLGYGGLPGYGAKYNGGQSTGGTAPLLPATQPVLNGVTRNIVKGGLVSGISATITPVMSNNMQVSG</sequence>
<evidence type="ECO:0000313" key="2">
    <source>
        <dbReference type="EMBL" id="KAK7100241.1"/>
    </source>
</evidence>
<dbReference type="Proteomes" id="UP001374579">
    <property type="component" value="Unassembled WGS sequence"/>
</dbReference>
<keyword evidence="3" id="KW-1185">Reference proteome</keyword>
<gene>
    <name evidence="2" type="ORF">V1264_023227</name>
</gene>
<name>A0AAN9B6K8_9CAEN</name>